<organism evidence="1 2">
    <name type="scientific">Aspergillus sydowii CBS 593.65</name>
    <dbReference type="NCBI Taxonomy" id="1036612"/>
    <lineage>
        <taxon>Eukaryota</taxon>
        <taxon>Fungi</taxon>
        <taxon>Dikarya</taxon>
        <taxon>Ascomycota</taxon>
        <taxon>Pezizomycotina</taxon>
        <taxon>Eurotiomycetes</taxon>
        <taxon>Eurotiomycetidae</taxon>
        <taxon>Eurotiales</taxon>
        <taxon>Aspergillaceae</taxon>
        <taxon>Aspergillus</taxon>
        <taxon>Aspergillus subgen. Nidulantes</taxon>
    </lineage>
</organism>
<evidence type="ECO:0000313" key="1">
    <source>
        <dbReference type="EMBL" id="OJJ57305.1"/>
    </source>
</evidence>
<accession>A0A1L9TD34</accession>
<protein>
    <recommendedName>
        <fullName evidence="3">F-box domain-containing protein</fullName>
    </recommendedName>
</protein>
<dbReference type="GeneID" id="63756417"/>
<reference evidence="2" key="1">
    <citation type="journal article" date="2017" name="Genome Biol.">
        <title>Comparative genomics reveals high biological diversity and specific adaptations in the industrially and medically important fungal genus Aspergillus.</title>
        <authorList>
            <person name="de Vries R.P."/>
            <person name="Riley R."/>
            <person name="Wiebenga A."/>
            <person name="Aguilar-Osorio G."/>
            <person name="Amillis S."/>
            <person name="Uchima C.A."/>
            <person name="Anderluh G."/>
            <person name="Asadollahi M."/>
            <person name="Askin M."/>
            <person name="Barry K."/>
            <person name="Battaglia E."/>
            <person name="Bayram O."/>
            <person name="Benocci T."/>
            <person name="Braus-Stromeyer S.A."/>
            <person name="Caldana C."/>
            <person name="Canovas D."/>
            <person name="Cerqueira G.C."/>
            <person name="Chen F."/>
            <person name="Chen W."/>
            <person name="Choi C."/>
            <person name="Clum A."/>
            <person name="Dos Santos R.A."/>
            <person name="Damasio A.R."/>
            <person name="Diallinas G."/>
            <person name="Emri T."/>
            <person name="Fekete E."/>
            <person name="Flipphi M."/>
            <person name="Freyberg S."/>
            <person name="Gallo A."/>
            <person name="Gournas C."/>
            <person name="Habgood R."/>
            <person name="Hainaut M."/>
            <person name="Harispe M.L."/>
            <person name="Henrissat B."/>
            <person name="Hilden K.S."/>
            <person name="Hope R."/>
            <person name="Hossain A."/>
            <person name="Karabika E."/>
            <person name="Karaffa L."/>
            <person name="Karanyi Z."/>
            <person name="Krasevec N."/>
            <person name="Kuo A."/>
            <person name="Kusch H."/>
            <person name="LaButti K."/>
            <person name="Lagendijk E.L."/>
            <person name="Lapidus A."/>
            <person name="Levasseur A."/>
            <person name="Lindquist E."/>
            <person name="Lipzen A."/>
            <person name="Logrieco A.F."/>
            <person name="MacCabe A."/>
            <person name="Maekelae M.R."/>
            <person name="Malavazi I."/>
            <person name="Melin P."/>
            <person name="Meyer V."/>
            <person name="Mielnichuk N."/>
            <person name="Miskei M."/>
            <person name="Molnar A.P."/>
            <person name="Mule G."/>
            <person name="Ngan C.Y."/>
            <person name="Orejas M."/>
            <person name="Orosz E."/>
            <person name="Ouedraogo J.P."/>
            <person name="Overkamp K.M."/>
            <person name="Park H.-S."/>
            <person name="Perrone G."/>
            <person name="Piumi F."/>
            <person name="Punt P.J."/>
            <person name="Ram A.F."/>
            <person name="Ramon A."/>
            <person name="Rauscher S."/>
            <person name="Record E."/>
            <person name="Riano-Pachon D.M."/>
            <person name="Robert V."/>
            <person name="Roehrig J."/>
            <person name="Ruller R."/>
            <person name="Salamov A."/>
            <person name="Salih N.S."/>
            <person name="Samson R.A."/>
            <person name="Sandor E."/>
            <person name="Sanguinetti M."/>
            <person name="Schuetze T."/>
            <person name="Sepcic K."/>
            <person name="Shelest E."/>
            <person name="Sherlock G."/>
            <person name="Sophianopoulou V."/>
            <person name="Squina F.M."/>
            <person name="Sun H."/>
            <person name="Susca A."/>
            <person name="Todd R.B."/>
            <person name="Tsang A."/>
            <person name="Unkles S.E."/>
            <person name="van de Wiele N."/>
            <person name="van Rossen-Uffink D."/>
            <person name="Oliveira J.V."/>
            <person name="Vesth T.C."/>
            <person name="Visser J."/>
            <person name="Yu J.-H."/>
            <person name="Zhou M."/>
            <person name="Andersen M.R."/>
            <person name="Archer D.B."/>
            <person name="Baker S.E."/>
            <person name="Benoit I."/>
            <person name="Brakhage A.A."/>
            <person name="Braus G.H."/>
            <person name="Fischer R."/>
            <person name="Frisvad J.C."/>
            <person name="Goldman G.H."/>
            <person name="Houbraken J."/>
            <person name="Oakley B."/>
            <person name="Pocsi I."/>
            <person name="Scazzocchio C."/>
            <person name="Seiboth B."/>
            <person name="vanKuyk P.A."/>
            <person name="Wortman J."/>
            <person name="Dyer P.S."/>
            <person name="Grigoriev I.V."/>
        </authorList>
    </citation>
    <scope>NUCLEOTIDE SEQUENCE [LARGE SCALE GENOMIC DNA]</scope>
    <source>
        <strain evidence="2">CBS 593.65</strain>
    </source>
</reference>
<dbReference type="STRING" id="1036612.A0A1L9TD34"/>
<dbReference type="VEuPathDB" id="FungiDB:ASPSYDRAFT_1179299"/>
<sequence>MSTPCRFTCIDNSDSAGYGQLCKSGLLKTNLCMQYSGLPPEIVLIVLDCISTTPVLKSFCLLSKKFCAIAQALLYHEIRLGPEVHLFHRKQEYPLTQQIGKALYDQEVYIPVY</sequence>
<dbReference type="Proteomes" id="UP000184356">
    <property type="component" value="Unassembled WGS sequence"/>
</dbReference>
<evidence type="ECO:0008006" key="3">
    <source>
        <dbReference type="Google" id="ProtNLM"/>
    </source>
</evidence>
<dbReference type="AlphaFoldDB" id="A0A1L9TD34"/>
<gene>
    <name evidence="1" type="ORF">ASPSYDRAFT_1179299</name>
</gene>
<dbReference type="RefSeq" id="XP_040701111.1">
    <property type="nucleotide sequence ID" value="XM_040840344.1"/>
</dbReference>
<proteinExistence type="predicted"/>
<evidence type="ECO:0000313" key="2">
    <source>
        <dbReference type="Proteomes" id="UP000184356"/>
    </source>
</evidence>
<dbReference type="EMBL" id="KV878588">
    <property type="protein sequence ID" value="OJJ57305.1"/>
    <property type="molecule type" value="Genomic_DNA"/>
</dbReference>
<name>A0A1L9TD34_9EURO</name>
<keyword evidence="2" id="KW-1185">Reference proteome</keyword>